<evidence type="ECO:0000313" key="3">
    <source>
        <dbReference type="EMBL" id="PPQ95524.1"/>
    </source>
</evidence>
<keyword evidence="4" id="KW-1185">Reference proteome</keyword>
<dbReference type="Proteomes" id="UP000284706">
    <property type="component" value="Unassembled WGS sequence"/>
</dbReference>
<feature type="transmembrane region" description="Helical" evidence="2">
    <location>
        <begin position="64"/>
        <end position="87"/>
    </location>
</feature>
<feature type="transmembrane region" description="Helical" evidence="2">
    <location>
        <begin position="203"/>
        <end position="222"/>
    </location>
</feature>
<dbReference type="PANTHER" id="PTHR37992:SF1">
    <property type="entry name" value="DUF1774-DOMAIN-CONTAINING PROTEIN"/>
    <property type="match status" value="1"/>
</dbReference>
<gene>
    <name evidence="3" type="ORF">CVT26_008549</name>
</gene>
<dbReference type="OrthoDB" id="3342455at2759"/>
<feature type="transmembrane region" description="Helical" evidence="2">
    <location>
        <begin position="229"/>
        <end position="246"/>
    </location>
</feature>
<dbReference type="InParanoid" id="A0A409XXN4"/>
<feature type="transmembrane region" description="Helical" evidence="2">
    <location>
        <begin position="99"/>
        <end position="122"/>
    </location>
</feature>
<name>A0A409XXN4_9AGAR</name>
<organism evidence="3 4">
    <name type="scientific">Gymnopilus dilepis</name>
    <dbReference type="NCBI Taxonomy" id="231916"/>
    <lineage>
        <taxon>Eukaryota</taxon>
        <taxon>Fungi</taxon>
        <taxon>Dikarya</taxon>
        <taxon>Basidiomycota</taxon>
        <taxon>Agaricomycotina</taxon>
        <taxon>Agaricomycetes</taxon>
        <taxon>Agaricomycetidae</taxon>
        <taxon>Agaricales</taxon>
        <taxon>Agaricineae</taxon>
        <taxon>Hymenogastraceae</taxon>
        <taxon>Gymnopilus</taxon>
    </lineage>
</organism>
<reference evidence="3 4" key="1">
    <citation type="journal article" date="2018" name="Evol. Lett.">
        <title>Horizontal gene cluster transfer increased hallucinogenic mushroom diversity.</title>
        <authorList>
            <person name="Reynolds H.T."/>
            <person name="Vijayakumar V."/>
            <person name="Gluck-Thaler E."/>
            <person name="Korotkin H.B."/>
            <person name="Matheny P.B."/>
            <person name="Slot J.C."/>
        </authorList>
    </citation>
    <scope>NUCLEOTIDE SEQUENCE [LARGE SCALE GENOMIC DNA]</scope>
    <source>
        <strain evidence="3 4">SRW20</strain>
    </source>
</reference>
<accession>A0A409XXN4</accession>
<dbReference type="EMBL" id="NHYE01001423">
    <property type="protein sequence ID" value="PPQ95524.1"/>
    <property type="molecule type" value="Genomic_DNA"/>
</dbReference>
<feature type="transmembrane region" description="Helical" evidence="2">
    <location>
        <begin position="128"/>
        <end position="147"/>
    </location>
</feature>
<feature type="region of interest" description="Disordered" evidence="1">
    <location>
        <begin position="291"/>
        <end position="315"/>
    </location>
</feature>
<feature type="transmembrane region" description="Helical" evidence="2">
    <location>
        <begin position="252"/>
        <end position="273"/>
    </location>
</feature>
<proteinExistence type="predicted"/>
<comment type="caution">
    <text evidence="3">The sequence shown here is derived from an EMBL/GenBank/DDBJ whole genome shotgun (WGS) entry which is preliminary data.</text>
</comment>
<evidence type="ECO:0000256" key="2">
    <source>
        <dbReference type="SAM" id="Phobius"/>
    </source>
</evidence>
<keyword evidence="2" id="KW-1133">Transmembrane helix</keyword>
<sequence>MDALPLDLSNPAVKFYLALVRLQVLTPLSLLINVAAIITCAFVANPSIAGVARLHPTSITPNSHAISAYVGLIWLGQLGYCVLLVFARKEETKKAMVNAVGLALVFANVVMALWAVAFVMQWFLLSTILQGILLLLLLFSNIALLIYHQPVSSRPLDTALIHAPLRFFLILPLNILFALCLFIALGLSYTPTPPGPPRDPNDYHAMSAFGVVLCTNLLSLVVIAVRRDIVCCVAATWLAVSLWTARPKPASVYMTAIIFTVLHPLALVVAICYRQCFPQTTRIALTGDERALHPNADGHPNVERGPREVDDETWG</sequence>
<feature type="transmembrane region" description="Helical" evidence="2">
    <location>
        <begin position="24"/>
        <end position="44"/>
    </location>
</feature>
<dbReference type="STRING" id="231916.A0A409XXN4"/>
<evidence type="ECO:0000256" key="1">
    <source>
        <dbReference type="SAM" id="MobiDB-lite"/>
    </source>
</evidence>
<keyword evidence="2" id="KW-0472">Membrane</keyword>
<dbReference type="PANTHER" id="PTHR37992">
    <property type="entry name" value="EXPRESSED PROTEIN"/>
    <property type="match status" value="1"/>
</dbReference>
<feature type="transmembrane region" description="Helical" evidence="2">
    <location>
        <begin position="167"/>
        <end position="191"/>
    </location>
</feature>
<protein>
    <submittedName>
        <fullName evidence="3">Uncharacterized protein</fullName>
    </submittedName>
</protein>
<evidence type="ECO:0000313" key="4">
    <source>
        <dbReference type="Proteomes" id="UP000284706"/>
    </source>
</evidence>
<dbReference type="AlphaFoldDB" id="A0A409XXN4"/>
<keyword evidence="2" id="KW-0812">Transmembrane</keyword>
<dbReference type="InterPro" id="IPR013920">
    <property type="entry name" value="DUF1774_fun"/>
</dbReference>